<dbReference type="AlphaFoldDB" id="A0A0M0LP71"/>
<evidence type="ECO:0000313" key="2">
    <source>
        <dbReference type="EMBL" id="KOO52806.1"/>
    </source>
</evidence>
<dbReference type="Proteomes" id="UP000037460">
    <property type="component" value="Unassembled WGS sequence"/>
</dbReference>
<comment type="caution">
    <text evidence="2">The sequence shown here is derived from an EMBL/GenBank/DDBJ whole genome shotgun (WGS) entry which is preliminary data.</text>
</comment>
<gene>
    <name evidence="2" type="ORF">Ctob_016737</name>
</gene>
<name>A0A0M0LP71_9EUKA</name>
<feature type="region of interest" description="Disordered" evidence="1">
    <location>
        <begin position="1"/>
        <end position="22"/>
    </location>
</feature>
<reference evidence="3" key="1">
    <citation type="journal article" date="2015" name="PLoS Genet.">
        <title>Genome Sequence and Transcriptome Analyses of Chrysochromulina tobin: Metabolic Tools for Enhanced Algal Fitness in the Prominent Order Prymnesiales (Haptophyceae).</title>
        <authorList>
            <person name="Hovde B.T."/>
            <person name="Deodato C.R."/>
            <person name="Hunsperger H.M."/>
            <person name="Ryken S.A."/>
            <person name="Yost W."/>
            <person name="Jha R.K."/>
            <person name="Patterson J."/>
            <person name="Monnat R.J. Jr."/>
            <person name="Barlow S.B."/>
            <person name="Starkenburg S.R."/>
            <person name="Cattolico R.A."/>
        </authorList>
    </citation>
    <scope>NUCLEOTIDE SEQUENCE</scope>
    <source>
        <strain evidence="3">CCMP291</strain>
    </source>
</reference>
<proteinExistence type="predicted"/>
<evidence type="ECO:0000256" key="1">
    <source>
        <dbReference type="SAM" id="MobiDB-lite"/>
    </source>
</evidence>
<dbReference type="EMBL" id="JWZX01000493">
    <property type="protein sequence ID" value="KOO52806.1"/>
    <property type="molecule type" value="Genomic_DNA"/>
</dbReference>
<evidence type="ECO:0000313" key="3">
    <source>
        <dbReference type="Proteomes" id="UP000037460"/>
    </source>
</evidence>
<sequence length="67" mass="7572">MRGREAFRDAKSTHRPGPVPLPRARSVRAEASFIESTKHFSADCRKSNEGYRRGGLTWCSMRALCMS</sequence>
<feature type="compositionally biased region" description="Basic and acidic residues" evidence="1">
    <location>
        <begin position="1"/>
        <end position="12"/>
    </location>
</feature>
<protein>
    <submittedName>
        <fullName evidence="2">Uncharacterized protein</fullName>
    </submittedName>
</protein>
<accession>A0A0M0LP71</accession>
<organism evidence="2 3">
    <name type="scientific">Chrysochromulina tobinii</name>
    <dbReference type="NCBI Taxonomy" id="1460289"/>
    <lineage>
        <taxon>Eukaryota</taxon>
        <taxon>Haptista</taxon>
        <taxon>Haptophyta</taxon>
        <taxon>Prymnesiophyceae</taxon>
        <taxon>Prymnesiales</taxon>
        <taxon>Chrysochromulinaceae</taxon>
        <taxon>Chrysochromulina</taxon>
    </lineage>
</organism>
<keyword evidence="3" id="KW-1185">Reference proteome</keyword>